<dbReference type="GO" id="GO:0016829">
    <property type="term" value="F:lyase activity"/>
    <property type="evidence" value="ECO:0007669"/>
    <property type="project" value="UniProtKB-KW"/>
</dbReference>
<dbReference type="Pfam" id="PF09492">
    <property type="entry name" value="Pec_lyase"/>
    <property type="match status" value="1"/>
</dbReference>
<name>A0A1H0VXN7_9BACI</name>
<accession>A0A1H0VXN7</accession>
<dbReference type="GO" id="GO:0042545">
    <property type="term" value="P:cell wall modification"/>
    <property type="evidence" value="ECO:0007669"/>
    <property type="project" value="InterPro"/>
</dbReference>
<gene>
    <name evidence="8" type="ORF">SAMN05216565_10864</name>
</gene>
<dbReference type="Pfam" id="PF03422">
    <property type="entry name" value="CBM_6"/>
    <property type="match status" value="1"/>
</dbReference>
<dbReference type="InterPro" id="IPR001119">
    <property type="entry name" value="SLH_dom"/>
</dbReference>
<comment type="similarity">
    <text evidence="1">Belongs to the pectinesterase family.</text>
</comment>
<dbReference type="RefSeq" id="WP_090856214.1">
    <property type="nucleotide sequence ID" value="NZ_FNJU01000008.1"/>
</dbReference>
<dbReference type="PANTHER" id="PTHR31321:SF57">
    <property type="entry name" value="PECTINESTERASE 53-RELATED"/>
    <property type="match status" value="1"/>
</dbReference>
<dbReference type="PROSITE" id="PS51272">
    <property type="entry name" value="SLH"/>
    <property type="match status" value="1"/>
</dbReference>
<dbReference type="InterPro" id="IPR005084">
    <property type="entry name" value="CBM6"/>
</dbReference>
<keyword evidence="2" id="KW-0732">Signal</keyword>
<dbReference type="InterPro" id="IPR012334">
    <property type="entry name" value="Pectin_lyas_fold"/>
</dbReference>
<feature type="active site" evidence="5">
    <location>
        <position position="972"/>
    </location>
</feature>
<dbReference type="InterPro" id="IPR033131">
    <property type="entry name" value="Pectinesterase_Asp_AS"/>
</dbReference>
<dbReference type="SUPFAM" id="SSF51126">
    <property type="entry name" value="Pectin lyase-like"/>
    <property type="match status" value="1"/>
</dbReference>
<evidence type="ECO:0000256" key="4">
    <source>
        <dbReference type="ARBA" id="ARBA00023085"/>
    </source>
</evidence>
<feature type="domain" description="SLH" evidence="7">
    <location>
        <begin position="246"/>
        <end position="309"/>
    </location>
</feature>
<organism evidence="8 9">
    <name type="scientific">Litchfieldia salsa</name>
    <dbReference type="NCBI Taxonomy" id="930152"/>
    <lineage>
        <taxon>Bacteria</taxon>
        <taxon>Bacillati</taxon>
        <taxon>Bacillota</taxon>
        <taxon>Bacilli</taxon>
        <taxon>Bacillales</taxon>
        <taxon>Bacillaceae</taxon>
        <taxon>Litchfieldia</taxon>
    </lineage>
</organism>
<dbReference type="OrthoDB" id="9804686at2"/>
<dbReference type="PANTHER" id="PTHR31321">
    <property type="entry name" value="ACYL-COA THIOESTER HYDROLASE YBHC-RELATED"/>
    <property type="match status" value="1"/>
</dbReference>
<dbReference type="Gene3D" id="2.160.20.10">
    <property type="entry name" value="Single-stranded right-handed beta-helix, Pectin lyase-like"/>
    <property type="match status" value="1"/>
</dbReference>
<dbReference type="InterPro" id="IPR018040">
    <property type="entry name" value="Pectinesterase_Tyr_AS"/>
</dbReference>
<evidence type="ECO:0000313" key="8">
    <source>
        <dbReference type="EMBL" id="SDP83287.1"/>
    </source>
</evidence>
<dbReference type="InterPro" id="IPR008979">
    <property type="entry name" value="Galactose-bd-like_sf"/>
</dbReference>
<dbReference type="InterPro" id="IPR012669">
    <property type="entry name" value="Pectate_lyase"/>
</dbReference>
<dbReference type="GO" id="GO:0030599">
    <property type="term" value="F:pectinesterase activity"/>
    <property type="evidence" value="ECO:0007669"/>
    <property type="project" value="InterPro"/>
</dbReference>
<keyword evidence="8" id="KW-0456">Lyase</keyword>
<dbReference type="InterPro" id="IPR000070">
    <property type="entry name" value="Pectinesterase_cat"/>
</dbReference>
<dbReference type="SUPFAM" id="SSF81853">
    <property type="entry name" value="Family 10 polysaccharide lyase"/>
    <property type="match status" value="1"/>
</dbReference>
<evidence type="ECO:0000256" key="2">
    <source>
        <dbReference type="ARBA" id="ARBA00022729"/>
    </source>
</evidence>
<dbReference type="Gene3D" id="2.60.120.260">
    <property type="entry name" value="Galactose-binding domain-like"/>
    <property type="match status" value="1"/>
</dbReference>
<sequence length="1115" mass="123779">MKTGISLKKWNLFKISVLLVLTITFSLFQNERAFFVGAEEGFDLIYEAEDAVIVDAIIDSQHLGYTGTGFVDYKPNAPGGTITWTISDVPADGEYTLVFRYANGATDNRPAEIKVNNTVVEVELAFPSTGEWMSWKTASTKTTLKAGENVIIATGKGLSGGANIDHLRIHNLKTEPEDNGPKPVDVKQVSMEELVNGVTLKKLKEAGIVSVAEPIKDAEMTKVELFALINRVMGFSHQEIYKNISPETNVWEVPKDNWWSYVLQAAKQEGYVSADNDGQIHPNDQVTRREAAEMIVALLDLKPGKAKNNEKVNSEAAVGAVVSNGYMSAKPGFGDHNRLTFGEAEAIFAKVADKVDHSEKQVHVVNAQAVSSKLVAVMLNGKFDDFDVQALAIKAASGSFKSLNPSLSNMYPTRAAVGENKFGDTVIIYEVQNTLEKGKVVNNVENEFSGNLDELKKQAENLISWQMDHGGWTKSMENEYSRPWDGQEKRSKQFGPNGEELGTIDNNATINQIRLISQVYQETKDEKLKVSVLKGIDFLLNMQYDTGGWPQVYPQRGKSPQDSVYYSNYVTFNDNAMINVLELFDDLLTESYPFDESMISDQYREKLTESMEKGIGYILKSQIKVDGKLTAWCAQHDPVTYEPQHARAYEHPSISGSESVGIVKFLMSRPNQTPEIQVAIEGALKWFDEVKLEGIRYVSRDPNGVYFVEDEKAVTWYRFYEIGTNKPIFSGRDGVIKHSIQEIEEERRNGYSWGGSYAKQLLEIAKTTGYFQDHVFVEVLENQLVDSYGHKLVEGGLKRVGDATEELKAITVKLVVSKDASGDYHTVQEAINAVPANNTEPVEIFIKNGIYKEVVKVPADKRFITMVGESAEKTILTYDNYAKKEKPEGGTYGTSGSASVYLYASDFTAKNVTMENTFDESLVEGGSQAVAVYTRGERMAFDNVRFIGNQDTLYANAGSQYFSNCYIEGDVDFIFGGARAVFDNCDIVSVDRGSSTNNGYITAASTNISEPYGFLFLNSRLKSEAADGTVYLGRPWHPGGDPNAIASVVFKNCELGSHIHQEGWTDMSGFSAKDARFFEYQNTGPGADLTRPQLTDEEAKLYTIENVLKGWNPKQ</sequence>
<reference evidence="9" key="1">
    <citation type="submission" date="2016-10" db="EMBL/GenBank/DDBJ databases">
        <authorList>
            <person name="Varghese N."/>
            <person name="Submissions S."/>
        </authorList>
    </citation>
    <scope>NUCLEOTIDE SEQUENCE [LARGE SCALE GENOMIC DNA]</scope>
    <source>
        <strain evidence="9">IBRC-M10078</strain>
    </source>
</reference>
<dbReference type="PROSITE" id="PS00800">
    <property type="entry name" value="PECTINESTERASE_1"/>
    <property type="match status" value="1"/>
</dbReference>
<dbReference type="PROSITE" id="PS00503">
    <property type="entry name" value="PECTINESTERASE_2"/>
    <property type="match status" value="1"/>
</dbReference>
<evidence type="ECO:0000259" key="7">
    <source>
        <dbReference type="PROSITE" id="PS51272"/>
    </source>
</evidence>
<keyword evidence="4" id="KW-0063">Aspartyl esterase</keyword>
<keyword evidence="3" id="KW-0378">Hydrolase</keyword>
<dbReference type="Pfam" id="PF00395">
    <property type="entry name" value="SLH"/>
    <property type="match status" value="1"/>
</dbReference>
<dbReference type="Gene3D" id="1.50.10.20">
    <property type="match status" value="1"/>
</dbReference>
<dbReference type="EMBL" id="FNJU01000008">
    <property type="protein sequence ID" value="SDP83287.1"/>
    <property type="molecule type" value="Genomic_DNA"/>
</dbReference>
<dbReference type="STRING" id="930152.SAMN05216565_10864"/>
<evidence type="ECO:0000256" key="5">
    <source>
        <dbReference type="PROSITE-ProRule" id="PRU10040"/>
    </source>
</evidence>
<dbReference type="GO" id="GO:0009279">
    <property type="term" value="C:cell outer membrane"/>
    <property type="evidence" value="ECO:0007669"/>
    <property type="project" value="TreeGrafter"/>
</dbReference>
<dbReference type="Proteomes" id="UP000199159">
    <property type="component" value="Unassembled WGS sequence"/>
</dbReference>
<evidence type="ECO:0000259" key="6">
    <source>
        <dbReference type="PROSITE" id="PS51175"/>
    </source>
</evidence>
<dbReference type="SUPFAM" id="SSF49785">
    <property type="entry name" value="Galactose-binding domain-like"/>
    <property type="match status" value="1"/>
</dbReference>
<dbReference type="InterPro" id="IPR011050">
    <property type="entry name" value="Pectin_lyase_fold/virulence"/>
</dbReference>
<dbReference type="PROSITE" id="PS51175">
    <property type="entry name" value="CBM6"/>
    <property type="match status" value="1"/>
</dbReference>
<proteinExistence type="inferred from homology"/>
<dbReference type="AlphaFoldDB" id="A0A1H0VXN7"/>
<evidence type="ECO:0000313" key="9">
    <source>
        <dbReference type="Proteomes" id="UP000199159"/>
    </source>
</evidence>
<dbReference type="NCBIfam" id="TIGR02474">
    <property type="entry name" value="pec_lyase"/>
    <property type="match status" value="1"/>
</dbReference>
<dbReference type="CDD" id="cd04082">
    <property type="entry name" value="CBM35_pectate_lyase-like"/>
    <property type="match status" value="1"/>
</dbReference>
<keyword evidence="9" id="KW-1185">Reference proteome</keyword>
<dbReference type="GO" id="GO:0030246">
    <property type="term" value="F:carbohydrate binding"/>
    <property type="evidence" value="ECO:0007669"/>
    <property type="project" value="InterPro"/>
</dbReference>
<dbReference type="Pfam" id="PF01095">
    <property type="entry name" value="Pectinesterase"/>
    <property type="match status" value="1"/>
</dbReference>
<evidence type="ECO:0000256" key="1">
    <source>
        <dbReference type="ARBA" id="ARBA00008891"/>
    </source>
</evidence>
<feature type="domain" description="CBM6" evidence="6">
    <location>
        <begin position="44"/>
        <end position="170"/>
    </location>
</feature>
<evidence type="ECO:0000256" key="3">
    <source>
        <dbReference type="ARBA" id="ARBA00022801"/>
    </source>
</evidence>
<protein>
    <submittedName>
        <fullName evidence="8">Pectate lyase, PelA/Pel-15E family</fullName>
    </submittedName>
</protein>